<evidence type="ECO:0000259" key="2">
    <source>
        <dbReference type="Pfam" id="PF01266"/>
    </source>
</evidence>
<gene>
    <name evidence="3" type="ORF">FB460_2483</name>
</gene>
<protein>
    <submittedName>
        <fullName evidence="3">D-amino-acid dehydrogenase</fullName>
    </submittedName>
</protein>
<evidence type="ECO:0000313" key="3">
    <source>
        <dbReference type="EMBL" id="TQL56593.1"/>
    </source>
</evidence>
<dbReference type="GO" id="GO:0016491">
    <property type="term" value="F:oxidoreductase activity"/>
    <property type="evidence" value="ECO:0007669"/>
    <property type="project" value="UniProtKB-KW"/>
</dbReference>
<name>A0A542Z8B8_9ACTN</name>
<dbReference type="Gene3D" id="3.30.9.10">
    <property type="entry name" value="D-Amino Acid Oxidase, subunit A, domain 2"/>
    <property type="match status" value="1"/>
</dbReference>
<evidence type="ECO:0000313" key="4">
    <source>
        <dbReference type="Proteomes" id="UP000316196"/>
    </source>
</evidence>
<reference evidence="3 4" key="1">
    <citation type="submission" date="2019-06" db="EMBL/GenBank/DDBJ databases">
        <title>Sequencing the genomes of 1000 actinobacteria strains.</title>
        <authorList>
            <person name="Klenk H.-P."/>
        </authorList>
    </citation>
    <scope>NUCLEOTIDE SEQUENCE [LARGE SCALE GENOMIC DNA]</scope>
    <source>
        <strain evidence="3 4">DSM 8251</strain>
    </source>
</reference>
<feature type="domain" description="FAD dependent oxidoreductase" evidence="2">
    <location>
        <begin position="5"/>
        <end position="391"/>
    </location>
</feature>
<sequence length="408" mass="43858">MDQHIVVVGAGLVGLSTAWHLQKRGAKVTVIDREGPAAGSSWGNAGWLSPALTVPLAEPSVLRFGLKSLVDDDSPLYMPLRPDSTLIRFGLGFARRSTLRTWNATMQHYLPLSERALEAFDEIGADLDEGTTEAPIWAAFRSEADAADLLREFDLIEKSGTDLRWEMVGGDAVRAARPVLSDEVNVGVRIDGQRFINPGRYCDALAKAVTDGGGELIIDEVEGIRKVAKGVSVACSSASVHADHVVIATGAWLPRLAREHKVRVPLVAGRGYSFRVDVDAEQVPGPFYLPGQRVACTPLDGGLRVAGTMEFRPVDAPLDEARVDALVRSVESLIDADLSVRHDTWVGGRPVTVDGLPLVGPTRTAGVWVAGGHGMWGVTLGPLTGRLIAEWMLEGRVDPALRPLDPLR</sequence>
<dbReference type="SUPFAM" id="SSF54373">
    <property type="entry name" value="FAD-linked reductases, C-terminal domain"/>
    <property type="match status" value="1"/>
</dbReference>
<dbReference type="AlphaFoldDB" id="A0A542Z8B8"/>
<evidence type="ECO:0000256" key="1">
    <source>
        <dbReference type="ARBA" id="ARBA00023002"/>
    </source>
</evidence>
<dbReference type="SUPFAM" id="SSF51905">
    <property type="entry name" value="FAD/NAD(P)-binding domain"/>
    <property type="match status" value="1"/>
</dbReference>
<keyword evidence="1" id="KW-0560">Oxidoreductase</keyword>
<dbReference type="RefSeq" id="WP_246044412.1">
    <property type="nucleotide sequence ID" value="NZ_BAAAMD010000002.1"/>
</dbReference>
<dbReference type="PANTHER" id="PTHR13847:SF289">
    <property type="entry name" value="GLYCINE OXIDASE"/>
    <property type="match status" value="1"/>
</dbReference>
<keyword evidence="4" id="KW-1185">Reference proteome</keyword>
<dbReference type="GO" id="GO:0005737">
    <property type="term" value="C:cytoplasm"/>
    <property type="evidence" value="ECO:0007669"/>
    <property type="project" value="TreeGrafter"/>
</dbReference>
<dbReference type="EMBL" id="VFOR01000004">
    <property type="protein sequence ID" value="TQL56593.1"/>
    <property type="molecule type" value="Genomic_DNA"/>
</dbReference>
<dbReference type="InterPro" id="IPR036188">
    <property type="entry name" value="FAD/NAD-bd_sf"/>
</dbReference>
<dbReference type="Proteomes" id="UP000316196">
    <property type="component" value="Unassembled WGS sequence"/>
</dbReference>
<dbReference type="InterPro" id="IPR006076">
    <property type="entry name" value="FAD-dep_OxRdtase"/>
</dbReference>
<organism evidence="3 4">
    <name type="scientific">Propioniferax innocua</name>
    <dbReference type="NCBI Taxonomy" id="1753"/>
    <lineage>
        <taxon>Bacteria</taxon>
        <taxon>Bacillati</taxon>
        <taxon>Actinomycetota</taxon>
        <taxon>Actinomycetes</taxon>
        <taxon>Propionibacteriales</taxon>
        <taxon>Propionibacteriaceae</taxon>
        <taxon>Propioniferax</taxon>
    </lineage>
</organism>
<proteinExistence type="predicted"/>
<dbReference type="Gene3D" id="3.50.50.60">
    <property type="entry name" value="FAD/NAD(P)-binding domain"/>
    <property type="match status" value="2"/>
</dbReference>
<dbReference type="Pfam" id="PF01266">
    <property type="entry name" value="DAO"/>
    <property type="match status" value="1"/>
</dbReference>
<comment type="caution">
    <text evidence="3">The sequence shown here is derived from an EMBL/GenBank/DDBJ whole genome shotgun (WGS) entry which is preliminary data.</text>
</comment>
<accession>A0A542Z8B8</accession>
<dbReference type="PANTHER" id="PTHR13847">
    <property type="entry name" value="SARCOSINE DEHYDROGENASE-RELATED"/>
    <property type="match status" value="1"/>
</dbReference>